<dbReference type="Gene3D" id="3.90.226.10">
    <property type="entry name" value="2-enoyl-CoA Hydratase, Chain A, domain 1"/>
    <property type="match status" value="1"/>
</dbReference>
<dbReference type="Proteomes" id="UP000294746">
    <property type="component" value="Unassembled WGS sequence"/>
</dbReference>
<dbReference type="EMBL" id="SLXV01000006">
    <property type="protein sequence ID" value="TCP69703.1"/>
    <property type="molecule type" value="Genomic_DNA"/>
</dbReference>
<dbReference type="InterPro" id="IPR029045">
    <property type="entry name" value="ClpP/crotonase-like_dom_sf"/>
</dbReference>
<dbReference type="AlphaFoldDB" id="A0A4V2SYC6"/>
<dbReference type="RefSeq" id="WP_131848049.1">
    <property type="nucleotide sequence ID" value="NZ_SLXV01000006.1"/>
</dbReference>
<sequence>MDQPQVPPSLSLFLPNQPLTHAVNRDRYDRQAFIKEIEKVTGRRVIVYMSNLNHSDSAILREDIAPFNEIIASIDKDSDVDFIIQSPGGDPNAAEIIVHTLLSRTKHLRVVVPQAAKSAATLVSLAADEIVMSNTSELGPIDPQVTIPTSFGLAFRPAQAFLNGLEMIKKEHANGQALNPAYYPFLKGVDAALIDYCLKSIEHSKRLAVKWLSRSMHKGNLKEAQRIAEELINIEKYPNHGQVIDHFDAKSIGLNVVYKPYGDELWQAWWRLYVNYIVMMREREVVKIFESSDASVML</sequence>
<reference evidence="1 2" key="1">
    <citation type="submission" date="2019-03" db="EMBL/GenBank/DDBJ databases">
        <title>Genomic Encyclopedia of Type Strains, Phase IV (KMG-IV): sequencing the most valuable type-strain genomes for metagenomic binning, comparative biology and taxonomic classification.</title>
        <authorList>
            <person name="Goeker M."/>
        </authorList>
    </citation>
    <scope>NUCLEOTIDE SEQUENCE [LARGE SCALE GENOMIC DNA]</scope>
    <source>
        <strain evidence="1 2">DSM 46831</strain>
    </source>
</reference>
<comment type="caution">
    <text evidence="1">The sequence shown here is derived from an EMBL/GenBank/DDBJ whole genome shotgun (WGS) entry which is preliminary data.</text>
</comment>
<dbReference type="SUPFAM" id="SSF52096">
    <property type="entry name" value="ClpP/crotonase"/>
    <property type="match status" value="1"/>
</dbReference>
<evidence type="ECO:0000313" key="2">
    <source>
        <dbReference type="Proteomes" id="UP000294746"/>
    </source>
</evidence>
<keyword evidence="2" id="KW-1185">Reference proteome</keyword>
<accession>A0A4V2SYC6</accession>
<name>A0A4V2SYC6_9BACL</name>
<dbReference type="OrthoDB" id="1493005at2"/>
<proteinExistence type="predicted"/>
<gene>
    <name evidence="1" type="ORF">EDD57_10617</name>
</gene>
<dbReference type="Pfam" id="PF01972">
    <property type="entry name" value="SDH_protease"/>
    <property type="match status" value="1"/>
</dbReference>
<organism evidence="1 2">
    <name type="scientific">Baia soyae</name>
    <dbReference type="NCBI Taxonomy" id="1544746"/>
    <lineage>
        <taxon>Bacteria</taxon>
        <taxon>Bacillati</taxon>
        <taxon>Bacillota</taxon>
        <taxon>Bacilli</taxon>
        <taxon>Bacillales</taxon>
        <taxon>Thermoactinomycetaceae</taxon>
        <taxon>Baia</taxon>
    </lineage>
</organism>
<protein>
    <submittedName>
        <fullName evidence="1">Serine dehydrogenase proteinase</fullName>
    </submittedName>
</protein>
<dbReference type="PANTHER" id="PTHR35984:SF1">
    <property type="entry name" value="PERIPLASMIC SERINE PROTEASE"/>
    <property type="match status" value="1"/>
</dbReference>
<dbReference type="InterPro" id="IPR002825">
    <property type="entry name" value="Pept_S49_ser-pept_pro"/>
</dbReference>
<dbReference type="PANTHER" id="PTHR35984">
    <property type="entry name" value="PERIPLASMIC SERINE PROTEASE"/>
    <property type="match status" value="1"/>
</dbReference>
<dbReference type="GO" id="GO:0016020">
    <property type="term" value="C:membrane"/>
    <property type="evidence" value="ECO:0007669"/>
    <property type="project" value="InterPro"/>
</dbReference>
<evidence type="ECO:0000313" key="1">
    <source>
        <dbReference type="EMBL" id="TCP69703.1"/>
    </source>
</evidence>